<evidence type="ECO:0000259" key="11">
    <source>
        <dbReference type="Pfam" id="PF21088"/>
    </source>
</evidence>
<dbReference type="PANTHER" id="PTHR30460:SF0">
    <property type="entry name" value="MODERATE CONDUCTANCE MECHANOSENSITIVE CHANNEL YBIO"/>
    <property type="match status" value="1"/>
</dbReference>
<dbReference type="InterPro" id="IPR010920">
    <property type="entry name" value="LSM_dom_sf"/>
</dbReference>
<reference evidence="12" key="1">
    <citation type="journal article" date="2021" name="Front. Microbiol.">
        <title>Comprehensive Comparative Genomics and Phenotyping of Methylobacterium Species.</title>
        <authorList>
            <person name="Alessa O."/>
            <person name="Ogura Y."/>
            <person name="Fujitani Y."/>
            <person name="Takami H."/>
            <person name="Hayashi T."/>
            <person name="Sahin N."/>
            <person name="Tani A."/>
        </authorList>
    </citation>
    <scope>NUCLEOTIDE SEQUENCE</scope>
    <source>
        <strain evidence="12">DSM 17168</strain>
    </source>
</reference>
<comment type="similarity">
    <text evidence="2">Belongs to the MscS (TC 1.A.23) family.</text>
</comment>
<accession>A0ABQ4SD77</accession>
<feature type="transmembrane region" description="Helical" evidence="7">
    <location>
        <begin position="466"/>
        <end position="488"/>
    </location>
</feature>
<protein>
    <recommendedName>
        <fullName evidence="14">Moderate conductance mechanosensitive channel YbiO</fullName>
    </recommendedName>
</protein>
<keyword evidence="5 7" id="KW-1133">Transmembrane helix</keyword>
<feature type="chain" id="PRO_5045866903" description="Moderate conductance mechanosensitive channel YbiO" evidence="8">
    <location>
        <begin position="25"/>
        <end position="707"/>
    </location>
</feature>
<dbReference type="InterPro" id="IPR011066">
    <property type="entry name" value="MscS_channel_C_sf"/>
</dbReference>
<evidence type="ECO:0000256" key="8">
    <source>
        <dbReference type="SAM" id="SignalP"/>
    </source>
</evidence>
<feature type="domain" description="Mechanosensitive ion channel transmembrane helices 2/3" evidence="11">
    <location>
        <begin position="469"/>
        <end position="510"/>
    </location>
</feature>
<dbReference type="Gene3D" id="2.30.30.60">
    <property type="match status" value="1"/>
</dbReference>
<feature type="transmembrane region" description="Helical" evidence="7">
    <location>
        <begin position="195"/>
        <end position="213"/>
    </location>
</feature>
<gene>
    <name evidence="12" type="ORF">GMJLKIPL_1667</name>
</gene>
<organism evidence="12 13">
    <name type="scientific">Methylobacterium isbiliense</name>
    <dbReference type="NCBI Taxonomy" id="315478"/>
    <lineage>
        <taxon>Bacteria</taxon>
        <taxon>Pseudomonadati</taxon>
        <taxon>Pseudomonadota</taxon>
        <taxon>Alphaproteobacteria</taxon>
        <taxon>Hyphomicrobiales</taxon>
        <taxon>Methylobacteriaceae</taxon>
        <taxon>Methylobacterium</taxon>
    </lineage>
</organism>
<evidence type="ECO:0000313" key="12">
    <source>
        <dbReference type="EMBL" id="GJD99749.1"/>
    </source>
</evidence>
<dbReference type="Gene3D" id="3.30.70.100">
    <property type="match status" value="1"/>
</dbReference>
<feature type="transmembrane region" description="Helical" evidence="7">
    <location>
        <begin position="309"/>
        <end position="342"/>
    </location>
</feature>
<dbReference type="InterPro" id="IPR011014">
    <property type="entry name" value="MscS_channel_TM-2"/>
</dbReference>
<evidence type="ECO:0000256" key="7">
    <source>
        <dbReference type="SAM" id="Phobius"/>
    </source>
</evidence>
<dbReference type="SUPFAM" id="SSF50182">
    <property type="entry name" value="Sm-like ribonucleoproteins"/>
    <property type="match status" value="1"/>
</dbReference>
<evidence type="ECO:0000256" key="4">
    <source>
        <dbReference type="ARBA" id="ARBA00022692"/>
    </source>
</evidence>
<keyword evidence="8" id="KW-0732">Signal</keyword>
<keyword evidence="3" id="KW-1003">Cell membrane</keyword>
<dbReference type="InterPro" id="IPR049142">
    <property type="entry name" value="MS_channel_1st"/>
</dbReference>
<dbReference type="Pfam" id="PF21088">
    <property type="entry name" value="MS_channel_1st"/>
    <property type="match status" value="1"/>
</dbReference>
<feature type="transmembrane region" description="Helical" evidence="7">
    <location>
        <begin position="165"/>
        <end position="189"/>
    </location>
</feature>
<dbReference type="SUPFAM" id="SSF82861">
    <property type="entry name" value="Mechanosensitive channel protein MscS (YggB), transmembrane region"/>
    <property type="match status" value="1"/>
</dbReference>
<dbReference type="RefSeq" id="WP_238234633.1">
    <property type="nucleotide sequence ID" value="NZ_BPQQ01000018.1"/>
</dbReference>
<proteinExistence type="inferred from homology"/>
<dbReference type="InterPro" id="IPR045276">
    <property type="entry name" value="YbiO_bact"/>
</dbReference>
<dbReference type="SUPFAM" id="SSF82689">
    <property type="entry name" value="Mechanosensitive channel protein MscS (YggB), C-terminal domain"/>
    <property type="match status" value="1"/>
</dbReference>
<feature type="domain" description="Mechanosensitive ion channel MscS C-terminal" evidence="10">
    <location>
        <begin position="582"/>
        <end position="669"/>
    </location>
</feature>
<feature type="domain" description="Mechanosensitive ion channel MscS" evidence="9">
    <location>
        <begin position="511"/>
        <end position="576"/>
    </location>
</feature>
<reference evidence="12" key="2">
    <citation type="submission" date="2021-08" db="EMBL/GenBank/DDBJ databases">
        <authorList>
            <person name="Tani A."/>
            <person name="Ola A."/>
            <person name="Ogura Y."/>
            <person name="Katsura K."/>
            <person name="Hayashi T."/>
        </authorList>
    </citation>
    <scope>NUCLEOTIDE SEQUENCE</scope>
    <source>
        <strain evidence="12">DSM 17168</strain>
    </source>
</reference>
<dbReference type="Gene3D" id="1.10.287.1260">
    <property type="match status" value="1"/>
</dbReference>
<evidence type="ECO:0000256" key="3">
    <source>
        <dbReference type="ARBA" id="ARBA00022475"/>
    </source>
</evidence>
<dbReference type="InterPro" id="IPR006685">
    <property type="entry name" value="MscS_channel_2nd"/>
</dbReference>
<comment type="caution">
    <text evidence="12">The sequence shown here is derived from an EMBL/GenBank/DDBJ whole genome shotgun (WGS) entry which is preliminary data.</text>
</comment>
<evidence type="ECO:0000259" key="10">
    <source>
        <dbReference type="Pfam" id="PF21082"/>
    </source>
</evidence>
<dbReference type="Pfam" id="PF21082">
    <property type="entry name" value="MS_channel_3rd"/>
    <property type="match status" value="1"/>
</dbReference>
<name>A0ABQ4SD77_9HYPH</name>
<dbReference type="EMBL" id="BPQQ01000018">
    <property type="protein sequence ID" value="GJD99749.1"/>
    <property type="molecule type" value="Genomic_DNA"/>
</dbReference>
<dbReference type="InterPro" id="IPR049278">
    <property type="entry name" value="MS_channel_C"/>
</dbReference>
<dbReference type="Pfam" id="PF00924">
    <property type="entry name" value="MS_channel_2nd"/>
    <property type="match status" value="1"/>
</dbReference>
<comment type="subcellular location">
    <subcellularLocation>
        <location evidence="1">Cell membrane</location>
        <topology evidence="1">Multi-pass membrane protein</topology>
    </subcellularLocation>
</comment>
<evidence type="ECO:0000259" key="9">
    <source>
        <dbReference type="Pfam" id="PF00924"/>
    </source>
</evidence>
<feature type="transmembrane region" description="Helical" evidence="7">
    <location>
        <begin position="114"/>
        <end position="135"/>
    </location>
</feature>
<dbReference type="Proteomes" id="UP001055153">
    <property type="component" value="Unassembled WGS sequence"/>
</dbReference>
<keyword evidence="6 7" id="KW-0472">Membrane</keyword>
<keyword evidence="13" id="KW-1185">Reference proteome</keyword>
<dbReference type="PANTHER" id="PTHR30460">
    <property type="entry name" value="MODERATE CONDUCTANCE MECHANOSENSITIVE CHANNEL YBIO"/>
    <property type="match status" value="1"/>
</dbReference>
<feature type="transmembrane region" description="Helical" evidence="7">
    <location>
        <begin position="267"/>
        <end position="288"/>
    </location>
</feature>
<feature type="transmembrane region" description="Helical" evidence="7">
    <location>
        <begin position="234"/>
        <end position="255"/>
    </location>
</feature>
<sequence>MSGSFAPRAALVLALICAAVPAGGQPAPIPENPRPEDLRALSDLLERPGLRAWLEREGTRAADIPPAAPEPMRGRHLDAARDVLRDLAAGVPRLPGEVAGMRGRLMAEAGDRGLPAAAGLILAFAGLGFAAQAVFRHLSGDLRRRMEALPVATVEERLAATGWRALYGIGLVAAFAAGSLGVFLVFAWPPLLQEVLLAYLLVFLTVRLTRVGGDVVLAPDAERFRLLPMGTEAARYWCAWSAAVVGAFAFGKASFDLVPVLGGSPTARSLVGLLAGLVALVLALAALWNRPGPDGGPRAARGRRDAAGWLVSVYLVGLWLTALAGAAAAFFVGVTAFVLVLGHRGLRRIVGHLLRPAAEGAPEAGARPLAVVALQGALRIALVVGGALVIARILGIDLTTLTARGTPVERVARGALDLAIVVLGADFVWQVARGWIDQRLSEADAPAGATEAELRRRQRLRTLLPVLRNLLLAGLMAVAGLMALATLGVEVGPLLAGAGVVGIAVGFGAQTLVKDILSGMFFLLDDAFRVGEYIESGRIKGTVEAFSLRSIKLRHHRGALHTVPFGALSTITNYSRDWVIDKLSIGVPYETDLARVKRIVKEVGRTLAADPDFAPHILETLKMQGVEAFGDYAIQVRLKMMTRPGEQFVIRRRAYALIKEAFAAEGIPFAVPTVSVSGGNGAPSAAAHAVMASRARAAEAAAETDTP</sequence>
<feature type="transmembrane region" description="Helical" evidence="7">
    <location>
        <begin position="376"/>
        <end position="394"/>
    </location>
</feature>
<evidence type="ECO:0000313" key="13">
    <source>
        <dbReference type="Proteomes" id="UP001055153"/>
    </source>
</evidence>
<evidence type="ECO:0000256" key="2">
    <source>
        <dbReference type="ARBA" id="ARBA00008017"/>
    </source>
</evidence>
<evidence type="ECO:0008006" key="14">
    <source>
        <dbReference type="Google" id="ProtNLM"/>
    </source>
</evidence>
<feature type="signal peptide" evidence="8">
    <location>
        <begin position="1"/>
        <end position="24"/>
    </location>
</feature>
<evidence type="ECO:0000256" key="5">
    <source>
        <dbReference type="ARBA" id="ARBA00022989"/>
    </source>
</evidence>
<evidence type="ECO:0000256" key="1">
    <source>
        <dbReference type="ARBA" id="ARBA00004651"/>
    </source>
</evidence>
<evidence type="ECO:0000256" key="6">
    <source>
        <dbReference type="ARBA" id="ARBA00023136"/>
    </source>
</evidence>
<keyword evidence="4 7" id="KW-0812">Transmembrane</keyword>
<feature type="transmembrane region" description="Helical" evidence="7">
    <location>
        <begin position="494"/>
        <end position="513"/>
    </location>
</feature>
<dbReference type="InterPro" id="IPR023408">
    <property type="entry name" value="MscS_beta-dom_sf"/>
</dbReference>